<sequence>MRTVLDPENPVVLGEELTATAETADCVLASAAPEELSLAPPGAPDTAFSGELLRLLHECDPTGPPRRSGPCPLRQRSPARARTE</sequence>
<dbReference type="RefSeq" id="WP_030289577.1">
    <property type="nucleotide sequence ID" value="NZ_JBEZYM010000078.1"/>
</dbReference>
<organism evidence="2 3">
    <name type="scientific">Kitasatospora aureofaciens</name>
    <name type="common">Streptomyces aureofaciens</name>
    <dbReference type="NCBI Taxonomy" id="1894"/>
    <lineage>
        <taxon>Bacteria</taxon>
        <taxon>Bacillati</taxon>
        <taxon>Actinomycetota</taxon>
        <taxon>Actinomycetes</taxon>
        <taxon>Kitasatosporales</taxon>
        <taxon>Streptomycetaceae</taxon>
        <taxon>Kitasatospora</taxon>
    </lineage>
</organism>
<evidence type="ECO:0000256" key="1">
    <source>
        <dbReference type="SAM" id="MobiDB-lite"/>
    </source>
</evidence>
<accession>A0A1E7MVC1</accession>
<evidence type="ECO:0000313" key="2">
    <source>
        <dbReference type="EMBL" id="OEV32382.1"/>
    </source>
</evidence>
<gene>
    <name evidence="2" type="ORF">HS99_0016940</name>
</gene>
<dbReference type="AlphaFoldDB" id="A0A1E7MVC1"/>
<proteinExistence type="predicted"/>
<evidence type="ECO:0000313" key="3">
    <source>
        <dbReference type="Proteomes" id="UP000037395"/>
    </source>
</evidence>
<comment type="caution">
    <text evidence="2">The sequence shown here is derived from an EMBL/GenBank/DDBJ whole genome shotgun (WGS) entry which is preliminary data.</text>
</comment>
<feature type="region of interest" description="Disordered" evidence="1">
    <location>
        <begin position="57"/>
        <end position="84"/>
    </location>
</feature>
<name>A0A1E7MVC1_KITAU</name>
<protein>
    <submittedName>
        <fullName evidence="2">Uncharacterized protein</fullName>
    </submittedName>
</protein>
<keyword evidence="3" id="KW-1185">Reference proteome</keyword>
<reference evidence="2" key="1">
    <citation type="submission" date="2016-08" db="EMBL/GenBank/DDBJ databases">
        <title>Sequencing, Assembly and Comparative Genomics of S. aureofaciens ATCC 10762.</title>
        <authorList>
            <person name="Gradnigo J.S."/>
            <person name="Johnson N."/>
            <person name="Somerville G.A."/>
        </authorList>
    </citation>
    <scope>NUCLEOTIDE SEQUENCE [LARGE SCALE GENOMIC DNA]</scope>
    <source>
        <strain evidence="2">ATCC 10762</strain>
    </source>
</reference>
<dbReference type="Proteomes" id="UP000037395">
    <property type="component" value="Unassembled WGS sequence"/>
</dbReference>
<dbReference type="EMBL" id="JPRF03000097">
    <property type="protein sequence ID" value="OEV32382.1"/>
    <property type="molecule type" value="Genomic_DNA"/>
</dbReference>